<sequence>MLLALGCAVLGAAVSVCVVALHGYVWGLLLGLAATAAMLVALPGGPLRLGFAAGWALVLAVAAPARAEGDYLVAGDVPGYALLVSGIVVFAAGFAGLVRRPPLTGDSGDSETSP</sequence>
<reference evidence="2 3" key="1">
    <citation type="journal article" date="2009" name="Int. J. Syst. Evol. Microbiol.">
        <title>Nocardioides caeni sp. nov., isolated from wastewater.</title>
        <authorList>
            <person name="Yoon J.H."/>
            <person name="Kang S.J."/>
            <person name="Park S."/>
            <person name="Kim W."/>
            <person name="Oh T.K."/>
        </authorList>
    </citation>
    <scope>NUCLEOTIDE SEQUENCE [LARGE SCALE GENOMIC DNA]</scope>
    <source>
        <strain evidence="2 3">DSM 23134</strain>
    </source>
</reference>
<evidence type="ECO:0000313" key="2">
    <source>
        <dbReference type="EMBL" id="THV17987.1"/>
    </source>
</evidence>
<gene>
    <name evidence="2" type="ORF">E9934_05945</name>
</gene>
<dbReference type="OrthoDB" id="3791016at2"/>
<keyword evidence="1" id="KW-0472">Membrane</keyword>
<proteinExistence type="predicted"/>
<dbReference type="RefSeq" id="WP_136561922.1">
    <property type="nucleotide sequence ID" value="NZ_BAABLS010000001.1"/>
</dbReference>
<dbReference type="AlphaFoldDB" id="A0A4S8NLY1"/>
<keyword evidence="1" id="KW-0812">Transmembrane</keyword>
<organism evidence="2 3">
    <name type="scientific">Nocardioides caeni</name>
    <dbReference type="NCBI Taxonomy" id="574700"/>
    <lineage>
        <taxon>Bacteria</taxon>
        <taxon>Bacillati</taxon>
        <taxon>Actinomycetota</taxon>
        <taxon>Actinomycetes</taxon>
        <taxon>Propionibacteriales</taxon>
        <taxon>Nocardioidaceae</taxon>
        <taxon>Nocardioides</taxon>
    </lineage>
</organism>
<comment type="caution">
    <text evidence="2">The sequence shown here is derived from an EMBL/GenBank/DDBJ whole genome shotgun (WGS) entry which is preliminary data.</text>
</comment>
<evidence type="ECO:0000313" key="3">
    <source>
        <dbReference type="Proteomes" id="UP000307087"/>
    </source>
</evidence>
<evidence type="ECO:0000256" key="1">
    <source>
        <dbReference type="SAM" id="Phobius"/>
    </source>
</evidence>
<protein>
    <submittedName>
        <fullName evidence="2">Uncharacterized protein</fullName>
    </submittedName>
</protein>
<accession>A0A4S8NLY1</accession>
<feature type="transmembrane region" description="Helical" evidence="1">
    <location>
        <begin position="79"/>
        <end position="98"/>
    </location>
</feature>
<feature type="transmembrane region" description="Helical" evidence="1">
    <location>
        <begin position="49"/>
        <end position="67"/>
    </location>
</feature>
<keyword evidence="1" id="KW-1133">Transmembrane helix</keyword>
<dbReference type="Proteomes" id="UP000307087">
    <property type="component" value="Unassembled WGS sequence"/>
</dbReference>
<name>A0A4S8NLY1_9ACTN</name>
<dbReference type="EMBL" id="STGW01000002">
    <property type="protein sequence ID" value="THV17987.1"/>
    <property type="molecule type" value="Genomic_DNA"/>
</dbReference>
<keyword evidence="3" id="KW-1185">Reference proteome</keyword>